<accession>A0AAN4Z722</accession>
<gene>
    <name evidence="2" type="ORF">PMAYCL1PPCAC_03911</name>
</gene>
<organism evidence="2 3">
    <name type="scientific">Pristionchus mayeri</name>
    <dbReference type="NCBI Taxonomy" id="1317129"/>
    <lineage>
        <taxon>Eukaryota</taxon>
        <taxon>Metazoa</taxon>
        <taxon>Ecdysozoa</taxon>
        <taxon>Nematoda</taxon>
        <taxon>Chromadorea</taxon>
        <taxon>Rhabditida</taxon>
        <taxon>Rhabditina</taxon>
        <taxon>Diplogasteromorpha</taxon>
        <taxon>Diplogasteroidea</taxon>
        <taxon>Neodiplogasteridae</taxon>
        <taxon>Pristionchus</taxon>
    </lineage>
</organism>
<feature type="non-terminal residue" evidence="2">
    <location>
        <position position="119"/>
    </location>
</feature>
<reference evidence="3" key="1">
    <citation type="submission" date="2022-10" db="EMBL/GenBank/DDBJ databases">
        <title>Genome assembly of Pristionchus species.</title>
        <authorList>
            <person name="Yoshida K."/>
            <person name="Sommer R.J."/>
        </authorList>
    </citation>
    <scope>NUCLEOTIDE SEQUENCE [LARGE SCALE GENOMIC DNA]</scope>
    <source>
        <strain evidence="3">RS5460</strain>
    </source>
</reference>
<evidence type="ECO:0000313" key="2">
    <source>
        <dbReference type="EMBL" id="GMR33716.1"/>
    </source>
</evidence>
<feature type="transmembrane region" description="Helical" evidence="1">
    <location>
        <begin position="72"/>
        <end position="94"/>
    </location>
</feature>
<evidence type="ECO:0000256" key="1">
    <source>
        <dbReference type="SAM" id="Phobius"/>
    </source>
</evidence>
<protein>
    <recommendedName>
        <fullName evidence="4">G protein-coupled receptor</fullName>
    </recommendedName>
</protein>
<evidence type="ECO:0000313" key="3">
    <source>
        <dbReference type="Proteomes" id="UP001328107"/>
    </source>
</evidence>
<dbReference type="Proteomes" id="UP001328107">
    <property type="component" value="Unassembled WGS sequence"/>
</dbReference>
<proteinExistence type="predicted"/>
<keyword evidence="1" id="KW-0812">Transmembrane</keyword>
<dbReference type="AlphaFoldDB" id="A0AAN4Z722"/>
<keyword evidence="3" id="KW-1185">Reference proteome</keyword>
<evidence type="ECO:0008006" key="4">
    <source>
        <dbReference type="Google" id="ProtNLM"/>
    </source>
</evidence>
<name>A0AAN4Z722_9BILA</name>
<sequence>IQVLVTIPVVIAMQYESLKIACSALVAIQEAFSLMLLLACKRLSERYYNTKFAGVNLNSRFEVRGIIELTRAILPICALALAVKALFFGLTYFAEYGDENYANDTHFLLRLVCIGYGYV</sequence>
<feature type="non-terminal residue" evidence="2">
    <location>
        <position position="1"/>
    </location>
</feature>
<keyword evidence="1" id="KW-0472">Membrane</keyword>
<keyword evidence="1" id="KW-1133">Transmembrane helix</keyword>
<comment type="caution">
    <text evidence="2">The sequence shown here is derived from an EMBL/GenBank/DDBJ whole genome shotgun (WGS) entry which is preliminary data.</text>
</comment>
<dbReference type="EMBL" id="BTRK01000001">
    <property type="protein sequence ID" value="GMR33716.1"/>
    <property type="molecule type" value="Genomic_DNA"/>
</dbReference>
<feature type="transmembrane region" description="Helical" evidence="1">
    <location>
        <begin position="18"/>
        <end position="39"/>
    </location>
</feature>